<keyword evidence="3" id="KW-1185">Reference proteome</keyword>
<evidence type="ECO:0000256" key="1">
    <source>
        <dbReference type="SAM" id="SignalP"/>
    </source>
</evidence>
<proteinExistence type="predicted"/>
<evidence type="ECO:0000313" key="3">
    <source>
        <dbReference type="Proteomes" id="UP000315440"/>
    </source>
</evidence>
<feature type="signal peptide" evidence="1">
    <location>
        <begin position="1"/>
        <end position="29"/>
    </location>
</feature>
<keyword evidence="1" id="KW-0732">Signal</keyword>
<evidence type="ECO:0000313" key="2">
    <source>
        <dbReference type="EMBL" id="TWT90027.1"/>
    </source>
</evidence>
<organism evidence="2 3">
    <name type="scientific">Pseudobythopirellula maris</name>
    <dbReference type="NCBI Taxonomy" id="2527991"/>
    <lineage>
        <taxon>Bacteria</taxon>
        <taxon>Pseudomonadati</taxon>
        <taxon>Planctomycetota</taxon>
        <taxon>Planctomycetia</taxon>
        <taxon>Pirellulales</taxon>
        <taxon>Lacipirellulaceae</taxon>
        <taxon>Pseudobythopirellula</taxon>
    </lineage>
</organism>
<feature type="chain" id="PRO_5023090578" evidence="1">
    <location>
        <begin position="30"/>
        <end position="592"/>
    </location>
</feature>
<reference evidence="2 3" key="1">
    <citation type="submission" date="2019-02" db="EMBL/GenBank/DDBJ databases">
        <title>Deep-cultivation of Planctomycetes and their phenomic and genomic characterization uncovers novel biology.</title>
        <authorList>
            <person name="Wiegand S."/>
            <person name="Jogler M."/>
            <person name="Boedeker C."/>
            <person name="Pinto D."/>
            <person name="Vollmers J."/>
            <person name="Rivas-Marin E."/>
            <person name="Kohn T."/>
            <person name="Peeters S.H."/>
            <person name="Heuer A."/>
            <person name="Rast P."/>
            <person name="Oberbeckmann S."/>
            <person name="Bunk B."/>
            <person name="Jeske O."/>
            <person name="Meyerdierks A."/>
            <person name="Storesund J.E."/>
            <person name="Kallscheuer N."/>
            <person name="Luecker S."/>
            <person name="Lage O.M."/>
            <person name="Pohl T."/>
            <person name="Merkel B.J."/>
            <person name="Hornburger P."/>
            <person name="Mueller R.-W."/>
            <person name="Bruemmer F."/>
            <person name="Labrenz M."/>
            <person name="Spormann A.M."/>
            <person name="Op Den Camp H."/>
            <person name="Overmann J."/>
            <person name="Amann R."/>
            <person name="Jetten M.S.M."/>
            <person name="Mascher T."/>
            <person name="Medema M.H."/>
            <person name="Devos D.P."/>
            <person name="Kaster A.-K."/>
            <person name="Ovreas L."/>
            <person name="Rohde M."/>
            <person name="Galperin M.Y."/>
            <person name="Jogler C."/>
        </authorList>
    </citation>
    <scope>NUCLEOTIDE SEQUENCE [LARGE SCALE GENOMIC DNA]</scope>
    <source>
        <strain evidence="2 3">Mal64</strain>
    </source>
</reference>
<dbReference type="OrthoDB" id="9937644at2"/>
<protein>
    <submittedName>
        <fullName evidence="2">Uncharacterized protein</fullName>
    </submittedName>
</protein>
<accession>A0A5C5ZSR3</accession>
<gene>
    <name evidence="2" type="ORF">Mal64_04100</name>
</gene>
<name>A0A5C5ZSR3_9BACT</name>
<dbReference type="Proteomes" id="UP000315440">
    <property type="component" value="Unassembled WGS sequence"/>
</dbReference>
<comment type="caution">
    <text evidence="2">The sequence shown here is derived from an EMBL/GenBank/DDBJ whole genome shotgun (WGS) entry which is preliminary data.</text>
</comment>
<sequence precursor="true">MPAASRSTLGLALAFAGLVGLFSAASAHAQEPPAGARQDSAEHEWSQALPEGWLVAVSTTDSTLLDDRLADLGKRAGSWSVRPGAMLRMALGANGNGDSPLASDTMVFGAAKTNPEGPTQPFALLPIADLDRFAAAVNGDNTGDRVFFETMGMEFVAAPLGPCLRVAPVDFAAVAGAAPSSTLPTPLESPSNLQAYCSAEGLRELARLSTEAARRLPPRLAIFDRSRGPLKRINAVLSLNAKVIGHAVELLEGVSVGVALDDQLGARFEVALAAKGLPSRPPVMSRRAPARLPLGDDNTILRATYAGPATPLAAELVEACFVGRPDFIEAQAYEQPELEQFLEAARGLVAAVDGAELRVVDPEPGEPIAANQFALVRTSEDRDLRAAAAALGIRWNTLVEASEAGFKLTVKQSPLADQNDGRRLEGLEFSTDVAAAAGVTDLPEVNELMARFYGNEGKHTTRCVRLDTPENAQAAWLVGDEPRERLVSRIDEATRATARPASDEPSYPEDGATVAGSYRLDLHLNWLGRLESLQNDGVIGRRPIAEVAPMPAVDFAVYEAPTKQPDAARLRVDARVPGETLVGVLKRAVEAD</sequence>
<dbReference type="EMBL" id="SJPQ01000001">
    <property type="protein sequence ID" value="TWT90027.1"/>
    <property type="molecule type" value="Genomic_DNA"/>
</dbReference>
<dbReference type="RefSeq" id="WP_146396308.1">
    <property type="nucleotide sequence ID" value="NZ_SJPQ01000001.1"/>
</dbReference>
<dbReference type="AlphaFoldDB" id="A0A5C5ZSR3"/>